<dbReference type="GO" id="GO:0006487">
    <property type="term" value="P:protein N-linked glycosylation"/>
    <property type="evidence" value="ECO:0007669"/>
    <property type="project" value="TreeGrafter"/>
</dbReference>
<keyword evidence="5 8" id="KW-0256">Endoplasmic reticulum</keyword>
<protein>
    <recommendedName>
        <fullName evidence="8">Dolichyl-diphosphooligosaccharide--protein glycosyltransferase subunit OST2</fullName>
        <shortName evidence="8">Oligosaccharyl transferase subunit OST2</shortName>
    </recommendedName>
</protein>
<keyword evidence="6 8" id="KW-1133">Transmembrane helix</keyword>
<dbReference type="PIRSF" id="PIRSF005588">
    <property type="entry name" value="DAD"/>
    <property type="match status" value="1"/>
</dbReference>
<keyword evidence="4 8" id="KW-0812">Transmembrane</keyword>
<dbReference type="PANTHER" id="PTHR10705:SF0">
    <property type="entry name" value="DOLICHYL-DIPHOSPHOOLIGOSACCHARIDE--PROTEIN GLYCOSYLTRANSFERASE SUBUNIT DAD1"/>
    <property type="match status" value="1"/>
</dbReference>
<keyword evidence="11" id="KW-1185">Reference proteome</keyword>
<feature type="region of interest" description="Disordered" evidence="9">
    <location>
        <begin position="127"/>
        <end position="148"/>
    </location>
</feature>
<evidence type="ECO:0000256" key="6">
    <source>
        <dbReference type="ARBA" id="ARBA00022989"/>
    </source>
</evidence>
<comment type="function">
    <text evidence="8">Subunit of the oligosaccharyl transferase (OST) complex that catalyzes the initial transfer of a defined glycan (Glc(3)Man(9)GlcNAc(2) in eukaryotes) from the lipid carrier dolichol-pyrophosphate to an asparagine residue within an Asn-X-Ser/Thr consensus motif in nascent polypeptide chains, the first step in protein N-glycosylation. N-glycosylation occurs cotranslationally and the complex associates with the Sec61 complex at the channel-forming translocon complex that mediates protein translocation across the endoplasmic reticulum (ER). All subunits are required for a maximal enzyme activity.</text>
</comment>
<dbReference type="AlphaFoldDB" id="A0A9P0QQE4"/>
<feature type="transmembrane region" description="Helical" evidence="8">
    <location>
        <begin position="67"/>
        <end position="88"/>
    </location>
</feature>
<evidence type="ECO:0000256" key="8">
    <source>
        <dbReference type="RuleBase" id="RU361136"/>
    </source>
</evidence>
<comment type="similarity">
    <text evidence="3 8">Belongs to the DAD/OST2 family.</text>
</comment>
<evidence type="ECO:0000313" key="11">
    <source>
        <dbReference type="Proteomes" id="UP000837801"/>
    </source>
</evidence>
<name>A0A9P0QQE4_9ASCO</name>
<feature type="compositionally biased region" description="Acidic residues" evidence="9">
    <location>
        <begin position="129"/>
        <end position="140"/>
    </location>
</feature>
<reference evidence="10" key="1">
    <citation type="submission" date="2022-03" db="EMBL/GenBank/DDBJ databases">
        <authorList>
            <person name="Legras J.-L."/>
            <person name="Devillers H."/>
            <person name="Grondin C."/>
        </authorList>
    </citation>
    <scope>NUCLEOTIDE SEQUENCE</scope>
    <source>
        <strain evidence="10">CLIB 1423</strain>
    </source>
</reference>
<evidence type="ECO:0000256" key="9">
    <source>
        <dbReference type="SAM" id="MobiDB-lite"/>
    </source>
</evidence>
<dbReference type="PANTHER" id="PTHR10705">
    <property type="entry name" value="DOLICHYL-DIPHOSPHOOLIGOSACCHARIDE--PROTEIN GLYCOSYLTRANSFERASE SUBUNIT DAD1"/>
    <property type="match status" value="1"/>
</dbReference>
<evidence type="ECO:0000256" key="7">
    <source>
        <dbReference type="ARBA" id="ARBA00023136"/>
    </source>
</evidence>
<dbReference type="Pfam" id="PF02109">
    <property type="entry name" value="DAD"/>
    <property type="match status" value="1"/>
</dbReference>
<comment type="caution">
    <text evidence="8">Lacks conserved residue(s) required for the propagation of feature annotation.</text>
</comment>
<evidence type="ECO:0000256" key="5">
    <source>
        <dbReference type="ARBA" id="ARBA00022824"/>
    </source>
</evidence>
<dbReference type="OrthoDB" id="445566at2759"/>
<dbReference type="EMBL" id="CAKXYY010000009">
    <property type="protein sequence ID" value="CAH2352984.1"/>
    <property type="molecule type" value="Genomic_DNA"/>
</dbReference>
<sequence length="178" mass="19434">MVKKDAKISPAVASSIKKATGTSTSSSTGTLASATPNSISQPITDLVNAVNTTYKSYINSLTPRLQLIDVFLAFLVLLGILQFVYVILIGNFPFNAFLGGFISCVGQFVLTVSLRLQYENSTSDKTETSIDEIEAEEEKSEDAPKSNSLFESISPERAFGDYIFASLILHFIVYHFIN</sequence>
<evidence type="ECO:0000256" key="3">
    <source>
        <dbReference type="ARBA" id="ARBA00009386"/>
    </source>
</evidence>
<comment type="subunit">
    <text evidence="8">Component of the oligosaccharyltransferase (OST) complex.</text>
</comment>
<feature type="transmembrane region" description="Helical" evidence="8">
    <location>
        <begin position="94"/>
        <end position="116"/>
    </location>
</feature>
<gene>
    <name evidence="10" type="ORF">CLIB1423_09S00232</name>
</gene>
<organism evidence="10 11">
    <name type="scientific">[Candida] railenensis</name>
    <dbReference type="NCBI Taxonomy" id="45579"/>
    <lineage>
        <taxon>Eukaryota</taxon>
        <taxon>Fungi</taxon>
        <taxon>Dikarya</taxon>
        <taxon>Ascomycota</taxon>
        <taxon>Saccharomycotina</taxon>
        <taxon>Pichiomycetes</taxon>
        <taxon>Debaryomycetaceae</taxon>
        <taxon>Kurtzmaniella</taxon>
    </lineage>
</organism>
<evidence type="ECO:0000256" key="4">
    <source>
        <dbReference type="ARBA" id="ARBA00022692"/>
    </source>
</evidence>
<evidence type="ECO:0000256" key="2">
    <source>
        <dbReference type="ARBA" id="ARBA00004922"/>
    </source>
</evidence>
<proteinExistence type="inferred from homology"/>
<evidence type="ECO:0000313" key="10">
    <source>
        <dbReference type="EMBL" id="CAH2352984.1"/>
    </source>
</evidence>
<dbReference type="Proteomes" id="UP000837801">
    <property type="component" value="Unassembled WGS sequence"/>
</dbReference>
<comment type="subcellular location">
    <subcellularLocation>
        <location evidence="1 8">Endoplasmic reticulum membrane</location>
        <topology evidence="1 8">Multi-pass membrane protein</topology>
    </subcellularLocation>
</comment>
<accession>A0A9P0QQE4</accession>
<keyword evidence="7 8" id="KW-0472">Membrane</keyword>
<dbReference type="GO" id="GO:0008250">
    <property type="term" value="C:oligosaccharyltransferase complex"/>
    <property type="evidence" value="ECO:0007669"/>
    <property type="project" value="InterPro"/>
</dbReference>
<dbReference type="InterPro" id="IPR003038">
    <property type="entry name" value="DAD/Ost2"/>
</dbReference>
<comment type="pathway">
    <text evidence="2 8">Protein modification; protein glycosylation.</text>
</comment>
<evidence type="ECO:0000256" key="1">
    <source>
        <dbReference type="ARBA" id="ARBA00004477"/>
    </source>
</evidence>
<comment type="caution">
    <text evidence="10">The sequence shown here is derived from an EMBL/GenBank/DDBJ whole genome shotgun (WGS) entry which is preliminary data.</text>
</comment>